<dbReference type="InterPro" id="IPR038765">
    <property type="entry name" value="Papain-like_cys_pep_sf"/>
</dbReference>
<dbReference type="SUPFAM" id="SSF54001">
    <property type="entry name" value="Cysteine proteinases"/>
    <property type="match status" value="1"/>
</dbReference>
<comment type="caution">
    <text evidence="1">The sequence shown here is derived from an EMBL/GenBank/DDBJ whole genome shotgun (WGS) entry which is preliminary data.</text>
</comment>
<evidence type="ECO:0000313" key="2">
    <source>
        <dbReference type="Proteomes" id="UP000310066"/>
    </source>
</evidence>
<dbReference type="Gene3D" id="3.40.395.10">
    <property type="entry name" value="Adenoviral Proteinase, Chain A"/>
    <property type="match status" value="1"/>
</dbReference>
<gene>
    <name evidence="1" type="ORF">B0A54_17301</name>
</gene>
<dbReference type="EMBL" id="NAJP01000161">
    <property type="protein sequence ID" value="TKA25258.1"/>
    <property type="molecule type" value="Genomic_DNA"/>
</dbReference>
<reference evidence="1 2" key="1">
    <citation type="submission" date="2017-03" db="EMBL/GenBank/DDBJ databases">
        <title>Genomes of endolithic fungi from Antarctica.</title>
        <authorList>
            <person name="Coleine C."/>
            <person name="Masonjones S."/>
            <person name="Stajich J.E."/>
        </authorList>
    </citation>
    <scope>NUCLEOTIDE SEQUENCE [LARGE SCALE GENOMIC DNA]</scope>
    <source>
        <strain evidence="1 2">CCFEE 5311</strain>
    </source>
</reference>
<dbReference type="OrthoDB" id="10606838at2759"/>
<dbReference type="AlphaFoldDB" id="A0A4U0TSW6"/>
<protein>
    <submittedName>
        <fullName evidence="1">Uncharacterized protein</fullName>
    </submittedName>
</protein>
<accession>A0A4U0TSW6</accession>
<sequence>MGREGAGNGAGGNVVGILFDILNSDDIHYIKHGVTSLTNITLHIGDCPVSYSSMREVGDNSYDFYSGDDDKNSYMIMKAGEFEQNGNEIKEARMGCTCCLAIKQFHWQLAVFDRSQQVIARYDSAWQDGTDRLTFTILQNWLDSNGGNPYRHSYEYTIVKATPVPTNAHDTGIVVLWVAKQLLYGKDLDNAPVDWEPERSSAMEPIRVEDDFDDFIDYD</sequence>
<name>A0A4U0TSW6_9PEZI</name>
<dbReference type="Proteomes" id="UP000310066">
    <property type="component" value="Unassembled WGS sequence"/>
</dbReference>
<evidence type="ECO:0000313" key="1">
    <source>
        <dbReference type="EMBL" id="TKA25258.1"/>
    </source>
</evidence>
<organism evidence="1 2">
    <name type="scientific">Friedmanniomyces endolithicus</name>
    <dbReference type="NCBI Taxonomy" id="329885"/>
    <lineage>
        <taxon>Eukaryota</taxon>
        <taxon>Fungi</taxon>
        <taxon>Dikarya</taxon>
        <taxon>Ascomycota</taxon>
        <taxon>Pezizomycotina</taxon>
        <taxon>Dothideomycetes</taxon>
        <taxon>Dothideomycetidae</taxon>
        <taxon>Mycosphaerellales</taxon>
        <taxon>Teratosphaeriaceae</taxon>
        <taxon>Friedmanniomyces</taxon>
    </lineage>
</organism>
<proteinExistence type="predicted"/>